<keyword evidence="2" id="KW-1185">Reference proteome</keyword>
<evidence type="ECO:0000313" key="2">
    <source>
        <dbReference type="Proteomes" id="UP000663879"/>
    </source>
</evidence>
<comment type="caution">
    <text evidence="1">The sequence shown here is derived from an EMBL/GenBank/DDBJ whole genome shotgun (WGS) entry which is preliminary data.</text>
</comment>
<proteinExistence type="predicted"/>
<protein>
    <submittedName>
        <fullName evidence="1">Uncharacterized protein</fullName>
    </submittedName>
</protein>
<dbReference type="Proteomes" id="UP000663879">
    <property type="component" value="Unassembled WGS sequence"/>
</dbReference>
<evidence type="ECO:0000313" key="1">
    <source>
        <dbReference type="EMBL" id="CAF1114610.1"/>
    </source>
</evidence>
<dbReference type="EMBL" id="CAJNOC010008375">
    <property type="protein sequence ID" value="CAF1114610.1"/>
    <property type="molecule type" value="Genomic_DNA"/>
</dbReference>
<gene>
    <name evidence="1" type="ORF">OXX778_LOCUS21775</name>
</gene>
<sequence length="131" mass="15373">MMFGRKPRIPVDTIVPSLENFDRVPIVNEYKLVDQNNQEVTVLEDFNKEVELKLPSIASDYLAELKNKLTLSNSVAEKNRNIRMDKAKINHDRLIKKHEYHKRLKNVQENQQLIYADQQDTQSHLSVLKCN</sequence>
<dbReference type="AlphaFoldDB" id="A0A814Q338"/>
<organism evidence="1 2">
    <name type="scientific">Brachionus calyciflorus</name>
    <dbReference type="NCBI Taxonomy" id="104777"/>
    <lineage>
        <taxon>Eukaryota</taxon>
        <taxon>Metazoa</taxon>
        <taxon>Spiralia</taxon>
        <taxon>Gnathifera</taxon>
        <taxon>Rotifera</taxon>
        <taxon>Eurotatoria</taxon>
        <taxon>Monogononta</taxon>
        <taxon>Pseudotrocha</taxon>
        <taxon>Ploima</taxon>
        <taxon>Brachionidae</taxon>
        <taxon>Brachionus</taxon>
    </lineage>
</organism>
<reference evidence="1" key="1">
    <citation type="submission" date="2021-02" db="EMBL/GenBank/DDBJ databases">
        <authorList>
            <person name="Nowell W R."/>
        </authorList>
    </citation>
    <scope>NUCLEOTIDE SEQUENCE</scope>
    <source>
        <strain evidence="1">Ploen Becks lab</strain>
    </source>
</reference>
<name>A0A814Q338_9BILA</name>
<accession>A0A814Q338</accession>